<dbReference type="PANTHER" id="PTHR33991">
    <property type="entry name" value="DNA REPAIR PROTEIN RECO"/>
    <property type="match status" value="1"/>
</dbReference>
<evidence type="ECO:0000256" key="6">
    <source>
        <dbReference type="ARBA" id="ARBA00033409"/>
    </source>
</evidence>
<accession>A0A1H8LIL7</accession>
<evidence type="ECO:0000313" key="10">
    <source>
        <dbReference type="Proteomes" id="UP000183898"/>
    </source>
</evidence>
<evidence type="ECO:0000259" key="8">
    <source>
        <dbReference type="Pfam" id="PF11967"/>
    </source>
</evidence>
<dbReference type="HAMAP" id="MF_00201">
    <property type="entry name" value="RecO"/>
    <property type="match status" value="1"/>
</dbReference>
<name>A0A1H8LIL7_9PROT</name>
<keyword evidence="4 7" id="KW-0233">DNA recombination</keyword>
<protein>
    <recommendedName>
        <fullName evidence="2 7">DNA repair protein RecO</fullName>
    </recommendedName>
    <alternativeName>
        <fullName evidence="6 7">Recombination protein O</fullName>
    </alternativeName>
</protein>
<evidence type="ECO:0000313" key="9">
    <source>
        <dbReference type="EMBL" id="SEO04636.1"/>
    </source>
</evidence>
<evidence type="ECO:0000256" key="7">
    <source>
        <dbReference type="HAMAP-Rule" id="MF_00201"/>
    </source>
</evidence>
<dbReference type="GO" id="GO:0006302">
    <property type="term" value="P:double-strand break repair"/>
    <property type="evidence" value="ECO:0007669"/>
    <property type="project" value="TreeGrafter"/>
</dbReference>
<dbReference type="InterPro" id="IPR037278">
    <property type="entry name" value="ARFGAP/RecO"/>
</dbReference>
<dbReference type="Pfam" id="PF02565">
    <property type="entry name" value="RecO_C"/>
    <property type="match status" value="1"/>
</dbReference>
<dbReference type="InterPro" id="IPR003717">
    <property type="entry name" value="RecO"/>
</dbReference>
<gene>
    <name evidence="7" type="primary">recO</name>
    <name evidence="9" type="ORF">SAMN05216404_110108</name>
</gene>
<feature type="domain" description="DNA replication/recombination mediator RecO N-terminal" evidence="8">
    <location>
        <begin position="11"/>
        <end position="80"/>
    </location>
</feature>
<dbReference type="InterPro" id="IPR042242">
    <property type="entry name" value="RecO_C"/>
</dbReference>
<dbReference type="PANTHER" id="PTHR33991:SF1">
    <property type="entry name" value="DNA REPAIR PROTEIN RECO"/>
    <property type="match status" value="1"/>
</dbReference>
<dbReference type="Gene3D" id="2.40.50.140">
    <property type="entry name" value="Nucleic acid-binding proteins"/>
    <property type="match status" value="1"/>
</dbReference>
<dbReference type="InterPro" id="IPR012340">
    <property type="entry name" value="NA-bd_OB-fold"/>
</dbReference>
<evidence type="ECO:0000256" key="5">
    <source>
        <dbReference type="ARBA" id="ARBA00023204"/>
    </source>
</evidence>
<dbReference type="Pfam" id="PF11967">
    <property type="entry name" value="RecO_N"/>
    <property type="match status" value="1"/>
</dbReference>
<proteinExistence type="inferred from homology"/>
<dbReference type="GO" id="GO:0043590">
    <property type="term" value="C:bacterial nucleoid"/>
    <property type="evidence" value="ECO:0007669"/>
    <property type="project" value="TreeGrafter"/>
</dbReference>
<dbReference type="SUPFAM" id="SSF57863">
    <property type="entry name" value="ArfGap/RecO-like zinc finger"/>
    <property type="match status" value="1"/>
</dbReference>
<evidence type="ECO:0000256" key="3">
    <source>
        <dbReference type="ARBA" id="ARBA00022763"/>
    </source>
</evidence>
<comment type="similarity">
    <text evidence="1 7">Belongs to the RecO family.</text>
</comment>
<keyword evidence="3 7" id="KW-0227">DNA damage</keyword>
<reference evidence="9 10" key="1">
    <citation type="submission" date="2016-10" db="EMBL/GenBank/DDBJ databases">
        <authorList>
            <person name="de Groot N.N."/>
        </authorList>
    </citation>
    <scope>NUCLEOTIDE SEQUENCE [LARGE SCALE GENOMIC DNA]</scope>
    <source>
        <strain evidence="9 10">Nl18</strain>
    </source>
</reference>
<comment type="function">
    <text evidence="7">Involved in DNA repair and RecF pathway recombination.</text>
</comment>
<keyword evidence="5 7" id="KW-0234">DNA repair</keyword>
<dbReference type="SUPFAM" id="SSF50249">
    <property type="entry name" value="Nucleic acid-binding proteins"/>
    <property type="match status" value="1"/>
</dbReference>
<dbReference type="Proteomes" id="UP000183898">
    <property type="component" value="Unassembled WGS sequence"/>
</dbReference>
<dbReference type="GO" id="GO:0006310">
    <property type="term" value="P:DNA recombination"/>
    <property type="evidence" value="ECO:0007669"/>
    <property type="project" value="UniProtKB-UniRule"/>
</dbReference>
<dbReference type="RefSeq" id="WP_074747625.1">
    <property type="nucleotide sequence ID" value="NZ_FOCT01000010.1"/>
</dbReference>
<evidence type="ECO:0000256" key="2">
    <source>
        <dbReference type="ARBA" id="ARBA00021310"/>
    </source>
</evidence>
<dbReference type="AlphaFoldDB" id="A0A1H8LIL7"/>
<dbReference type="Gene3D" id="1.20.1440.120">
    <property type="entry name" value="Recombination protein O, C-terminal domain"/>
    <property type="match status" value="1"/>
</dbReference>
<evidence type="ECO:0000256" key="4">
    <source>
        <dbReference type="ARBA" id="ARBA00023172"/>
    </source>
</evidence>
<sequence>MSVDKQRQEAQPAFVLHSYPYLETSLIVEVFTQNSGRIAVVAKGAKRPTSALRGLLRAFQPLLLSWGGKSELRTLHKAEWQGGQLPLQGTALICGFYLNELLIRLLHRNDPHERLFACYQEALSDLSTASDYIPILRRFEQRLLQEIGYALTLDRDVSSGKPIKPNQTYCYEIERGPVASSNGSCPFNLQLSGKTLLDMSQGDYSAPLTRLQSRILMRHLLSHYLGDKPLHTRQLLKEFQQL</sequence>
<dbReference type="EMBL" id="FOCT01000010">
    <property type="protein sequence ID" value="SEO04636.1"/>
    <property type="molecule type" value="Genomic_DNA"/>
</dbReference>
<dbReference type="NCBIfam" id="TIGR00613">
    <property type="entry name" value="reco"/>
    <property type="match status" value="1"/>
</dbReference>
<evidence type="ECO:0000256" key="1">
    <source>
        <dbReference type="ARBA" id="ARBA00007452"/>
    </source>
</evidence>
<dbReference type="InterPro" id="IPR022572">
    <property type="entry name" value="DNA_rep/recomb_RecO_N"/>
</dbReference>
<organism evidence="9 10">
    <name type="scientific">Nitrosospira multiformis</name>
    <dbReference type="NCBI Taxonomy" id="1231"/>
    <lineage>
        <taxon>Bacteria</taxon>
        <taxon>Pseudomonadati</taxon>
        <taxon>Pseudomonadota</taxon>
        <taxon>Betaproteobacteria</taxon>
        <taxon>Nitrosomonadales</taxon>
        <taxon>Nitrosomonadaceae</taxon>
        <taxon>Nitrosospira</taxon>
    </lineage>
</organism>